<protein>
    <recommendedName>
        <fullName evidence="5">Aldolase</fullName>
    </recommendedName>
</protein>
<evidence type="ECO:0000256" key="1">
    <source>
        <dbReference type="ARBA" id="ARBA00008679"/>
    </source>
</evidence>
<dbReference type="RefSeq" id="WP_326834429.1">
    <property type="nucleotide sequence ID" value="NZ_CP142149.1"/>
</dbReference>
<dbReference type="PANTHER" id="PTHR39340:SF1">
    <property type="entry name" value="SULFOFRUCTOSEPHOSPHATE ALDOLASE"/>
    <property type="match status" value="1"/>
</dbReference>
<dbReference type="Pfam" id="PF01791">
    <property type="entry name" value="DeoC"/>
    <property type="match status" value="1"/>
</dbReference>
<dbReference type="InterPro" id="IPR002915">
    <property type="entry name" value="DeoC/FbaB/LacD_aldolase"/>
</dbReference>
<keyword evidence="4" id="KW-1185">Reference proteome</keyword>
<organism evidence="3 4">
    <name type="scientific">Amycolatopsis rhabdoformis</name>
    <dbReference type="NCBI Taxonomy" id="1448059"/>
    <lineage>
        <taxon>Bacteria</taxon>
        <taxon>Bacillati</taxon>
        <taxon>Actinomycetota</taxon>
        <taxon>Actinomycetes</taxon>
        <taxon>Pseudonocardiales</taxon>
        <taxon>Pseudonocardiaceae</taxon>
        <taxon>Amycolatopsis</taxon>
    </lineage>
</organism>
<reference evidence="3 4" key="1">
    <citation type="journal article" date="2015" name="Int. J. Syst. Evol. Microbiol.">
        <title>Amycolatopsis rhabdoformis sp. nov., an actinomycete isolated from a tropical forest soil.</title>
        <authorList>
            <person name="Souza W.R."/>
            <person name="Silva R.E."/>
            <person name="Goodfellow M."/>
            <person name="Busarakam K."/>
            <person name="Figueiro F.S."/>
            <person name="Ferreira D."/>
            <person name="Rodrigues-Filho E."/>
            <person name="Moraes L.A.B."/>
            <person name="Zucchi T.D."/>
        </authorList>
    </citation>
    <scope>NUCLEOTIDE SEQUENCE [LARGE SCALE GENOMIC DNA]</scope>
    <source>
        <strain evidence="3 4">NCIMB 14900</strain>
    </source>
</reference>
<dbReference type="InterPro" id="IPR013785">
    <property type="entry name" value="Aldolase_TIM"/>
</dbReference>
<keyword evidence="2" id="KW-0456">Lyase</keyword>
<dbReference type="PANTHER" id="PTHR39340">
    <property type="entry name" value="SULFOFRUCTOSEPHOSPHATE ALDOLASE"/>
    <property type="match status" value="1"/>
</dbReference>
<name>A0ABZ1ICI0_9PSEU</name>
<comment type="similarity">
    <text evidence="1">Belongs to the aldolase LacD family.</text>
</comment>
<evidence type="ECO:0008006" key="5">
    <source>
        <dbReference type="Google" id="ProtNLM"/>
    </source>
</evidence>
<evidence type="ECO:0000313" key="3">
    <source>
        <dbReference type="EMBL" id="WSE31622.1"/>
    </source>
</evidence>
<accession>A0ABZ1ICI0</accession>
<dbReference type="EMBL" id="CP142149">
    <property type="protein sequence ID" value="WSE31622.1"/>
    <property type="molecule type" value="Genomic_DNA"/>
</dbReference>
<evidence type="ECO:0000313" key="4">
    <source>
        <dbReference type="Proteomes" id="UP001330812"/>
    </source>
</evidence>
<dbReference type="Gene3D" id="3.20.20.70">
    <property type="entry name" value="Aldolase class I"/>
    <property type="match status" value="1"/>
</dbReference>
<dbReference type="SUPFAM" id="SSF51569">
    <property type="entry name" value="Aldolase"/>
    <property type="match status" value="1"/>
</dbReference>
<sequence length="288" mass="29721">MTPPHAGAARLANPGGSFTMVSVDHRESLRTLMAAGAPVGTVSDERLCRFKAAAVAALAPHASAVLVDSRYGLVNGPRAGIPAGTRFVLAVDRLVQEPGGPVLRGELAGEATADFLGRATPDAIKLLVLFRPGHPDPRRDDTVARFLDLGRRCGVPTLLEGMVRCAPEARDEAIHEAAVTLCAAGPDLYKAEIPGYRDGDVSAVARQSARLTAELGVPWAVLSSGITPADYPAAVLEACRGGASGFLAGRAIWHDVVAEDPPGPGLRATAAPRLAALSAAVREAVGAR</sequence>
<proteinExistence type="inferred from homology"/>
<gene>
    <name evidence="3" type="ORF">VSH64_05805</name>
</gene>
<dbReference type="InterPro" id="IPR050552">
    <property type="entry name" value="LacD_aldolase"/>
</dbReference>
<evidence type="ECO:0000256" key="2">
    <source>
        <dbReference type="ARBA" id="ARBA00023239"/>
    </source>
</evidence>
<dbReference type="Proteomes" id="UP001330812">
    <property type="component" value="Chromosome"/>
</dbReference>